<dbReference type="AlphaFoldDB" id="A0A8S3Q4X1"/>
<name>A0A8S3Q4X1_MYTED</name>
<evidence type="ECO:0000313" key="2">
    <source>
        <dbReference type="Proteomes" id="UP000683360"/>
    </source>
</evidence>
<sequence length="182" mass="20544">MKGLSVFDACVKQNTLAKLCETHGHNSVSFKRQFSEDGSATVNSRKSLFPRDEEKEEDSEFNIDTETDTELKVIICRGLKNEIRCMPAKHFPILDALTSGDMPTVETVFDTIKGEIKTLALRENNSILRNHDKIKSLTFARVIDEWRQKAPTFLKSLEAAVANPAHQFNKYKKGEALIPGNF</sequence>
<organism evidence="1 2">
    <name type="scientific">Mytilus edulis</name>
    <name type="common">Blue mussel</name>
    <dbReference type="NCBI Taxonomy" id="6550"/>
    <lineage>
        <taxon>Eukaryota</taxon>
        <taxon>Metazoa</taxon>
        <taxon>Spiralia</taxon>
        <taxon>Lophotrochozoa</taxon>
        <taxon>Mollusca</taxon>
        <taxon>Bivalvia</taxon>
        <taxon>Autobranchia</taxon>
        <taxon>Pteriomorphia</taxon>
        <taxon>Mytilida</taxon>
        <taxon>Mytiloidea</taxon>
        <taxon>Mytilidae</taxon>
        <taxon>Mytilinae</taxon>
        <taxon>Mytilus</taxon>
    </lineage>
</organism>
<keyword evidence="2" id="KW-1185">Reference proteome</keyword>
<gene>
    <name evidence="1" type="ORF">MEDL_5796</name>
</gene>
<comment type="caution">
    <text evidence="1">The sequence shown here is derived from an EMBL/GenBank/DDBJ whole genome shotgun (WGS) entry which is preliminary data.</text>
</comment>
<evidence type="ECO:0000313" key="1">
    <source>
        <dbReference type="EMBL" id="CAG2190515.1"/>
    </source>
</evidence>
<dbReference type="Proteomes" id="UP000683360">
    <property type="component" value="Unassembled WGS sequence"/>
</dbReference>
<dbReference type="EMBL" id="CAJPWZ010000332">
    <property type="protein sequence ID" value="CAG2190515.1"/>
    <property type="molecule type" value="Genomic_DNA"/>
</dbReference>
<reference evidence="1" key="1">
    <citation type="submission" date="2021-03" db="EMBL/GenBank/DDBJ databases">
        <authorList>
            <person name="Bekaert M."/>
        </authorList>
    </citation>
    <scope>NUCLEOTIDE SEQUENCE</scope>
</reference>
<proteinExistence type="predicted"/>
<protein>
    <submittedName>
        <fullName evidence="1">Uncharacterized protein</fullName>
    </submittedName>
</protein>
<accession>A0A8S3Q4X1</accession>